<protein>
    <submittedName>
        <fullName evidence="1">Uncharacterized protein</fullName>
    </submittedName>
</protein>
<sequence length="111" mass="12791">MRKTFDCYRTSMPRTRVAGYHLGCLNSSMFVDFNRSENDQISLIRISFDGLGCCNIEGEPIPLDATDSQSFISEIEQEKLNEDAMSKLILKAININKEFIWDEALERYDLI</sequence>
<keyword evidence="2" id="KW-1185">Reference proteome</keyword>
<gene>
    <name evidence="1" type="ORF">ACFSRZ_08055</name>
</gene>
<evidence type="ECO:0000313" key="2">
    <source>
        <dbReference type="Proteomes" id="UP001597508"/>
    </source>
</evidence>
<name>A0ABW5LVF7_9FLAO</name>
<proteinExistence type="predicted"/>
<comment type="caution">
    <text evidence="1">The sequence shown here is derived from an EMBL/GenBank/DDBJ whole genome shotgun (WGS) entry which is preliminary data.</text>
</comment>
<dbReference type="Proteomes" id="UP001597508">
    <property type="component" value="Unassembled WGS sequence"/>
</dbReference>
<dbReference type="EMBL" id="JBHULH010000003">
    <property type="protein sequence ID" value="MFD2567322.1"/>
    <property type="molecule type" value="Genomic_DNA"/>
</dbReference>
<reference evidence="2" key="1">
    <citation type="journal article" date="2019" name="Int. J. Syst. Evol. Microbiol.">
        <title>The Global Catalogue of Microorganisms (GCM) 10K type strain sequencing project: providing services to taxonomists for standard genome sequencing and annotation.</title>
        <authorList>
            <consortium name="The Broad Institute Genomics Platform"/>
            <consortium name="The Broad Institute Genome Sequencing Center for Infectious Disease"/>
            <person name="Wu L."/>
            <person name="Ma J."/>
        </authorList>
    </citation>
    <scope>NUCLEOTIDE SEQUENCE [LARGE SCALE GENOMIC DNA]</scope>
    <source>
        <strain evidence="2">KCTC 52127</strain>
    </source>
</reference>
<accession>A0ABW5LVF7</accession>
<evidence type="ECO:0000313" key="1">
    <source>
        <dbReference type="EMBL" id="MFD2567322.1"/>
    </source>
</evidence>
<organism evidence="1 2">
    <name type="scientific">Pseudotenacibaculum haliotis</name>
    <dbReference type="NCBI Taxonomy" id="1862138"/>
    <lineage>
        <taxon>Bacteria</taxon>
        <taxon>Pseudomonadati</taxon>
        <taxon>Bacteroidota</taxon>
        <taxon>Flavobacteriia</taxon>
        <taxon>Flavobacteriales</taxon>
        <taxon>Flavobacteriaceae</taxon>
        <taxon>Pseudotenacibaculum</taxon>
    </lineage>
</organism>
<dbReference type="RefSeq" id="WP_379666030.1">
    <property type="nucleotide sequence ID" value="NZ_JBHULH010000003.1"/>
</dbReference>